<dbReference type="EMBL" id="CP092623">
    <property type="protein sequence ID" value="UMM31095.1"/>
    <property type="molecule type" value="Genomic_DNA"/>
</dbReference>
<sequence>MENVKCAEEVAQATSAIQKLRELKDDGFEALESAILAISSVSEDLSNLDSFTADMKKNPDVTTTNLNEFPNSAAQSEVVAQSAVSLRLARDLKEMDSEIAHLKNVDYTSNLDVSKAKTLEQFSSPLKKLGSIPDDKINLVEKSKALEFLVSQPQIDPTVKTELEKAKQSLDKLASFDLGFAVHQSEFQKAPSAFKALHDFLVGFLKIKQKNFRWHRKIPFGIGRDKQRGM</sequence>
<organism evidence="1 2">
    <name type="scientific">Caenorhabditis briggsae</name>
    <dbReference type="NCBI Taxonomy" id="6238"/>
    <lineage>
        <taxon>Eukaryota</taxon>
        <taxon>Metazoa</taxon>
        <taxon>Ecdysozoa</taxon>
        <taxon>Nematoda</taxon>
        <taxon>Chromadorea</taxon>
        <taxon>Rhabditida</taxon>
        <taxon>Rhabditina</taxon>
        <taxon>Rhabditomorpha</taxon>
        <taxon>Rhabditoidea</taxon>
        <taxon>Rhabditidae</taxon>
        <taxon>Peloderinae</taxon>
        <taxon>Caenorhabditis</taxon>
    </lineage>
</organism>
<keyword evidence="2" id="KW-1185">Reference proteome</keyword>
<name>A0AAE9EYD5_CAEBR</name>
<dbReference type="AlphaFoldDB" id="A0AAE9EYD5"/>
<evidence type="ECO:0000313" key="2">
    <source>
        <dbReference type="Proteomes" id="UP000829354"/>
    </source>
</evidence>
<dbReference type="PANTHER" id="PTHR32525:SF1">
    <property type="entry name" value="DOMAIN OF UNKNOWN FUNCTION WSN DOMAIN-CONTAINING PROTEIN-RELATED"/>
    <property type="match status" value="1"/>
</dbReference>
<evidence type="ECO:0000313" key="1">
    <source>
        <dbReference type="EMBL" id="UMM31095.1"/>
    </source>
</evidence>
<protein>
    <submittedName>
        <fullName evidence="1">Uncharacterized protein</fullName>
    </submittedName>
</protein>
<accession>A0AAE9EYD5</accession>
<gene>
    <name evidence="1" type="ORF">L5515_012712</name>
</gene>
<dbReference type="PANTHER" id="PTHR32525">
    <property type="entry name" value="PROTEIN-TYROSINE-PHOSPHATASE"/>
    <property type="match status" value="1"/>
</dbReference>
<reference evidence="1 2" key="1">
    <citation type="submission" date="2022-04" db="EMBL/GenBank/DDBJ databases">
        <title>Chromosome-level reference genomes for two strains of Caenorhabditis briggsae: an improved platform for comparative genomics.</title>
        <authorList>
            <person name="Stevens L."/>
            <person name="Andersen E."/>
        </authorList>
    </citation>
    <scope>NUCLEOTIDE SEQUENCE [LARGE SCALE GENOMIC DNA]</scope>
    <source>
        <strain evidence="1">VX34</strain>
        <tissue evidence="1">Whole-organism</tissue>
    </source>
</reference>
<dbReference type="Proteomes" id="UP000829354">
    <property type="component" value="Chromosome IV"/>
</dbReference>
<proteinExistence type="predicted"/>